<feature type="transmembrane region" description="Helical" evidence="8">
    <location>
        <begin position="429"/>
        <end position="449"/>
    </location>
</feature>
<name>A0A8J8W6F4_9EURO</name>
<dbReference type="FunFam" id="1.20.1250.20:FF:000013">
    <property type="entry name" value="MFS general substrate transporter"/>
    <property type="match status" value="1"/>
</dbReference>
<evidence type="ECO:0000313" key="10">
    <source>
        <dbReference type="EMBL" id="KAF7719074.1"/>
    </source>
</evidence>
<keyword evidence="3" id="KW-0813">Transport</keyword>
<dbReference type="SUPFAM" id="SSF103473">
    <property type="entry name" value="MFS general substrate transporter"/>
    <property type="match status" value="1"/>
</dbReference>
<dbReference type="OrthoDB" id="2962993at2759"/>
<feature type="transmembrane region" description="Helical" evidence="8">
    <location>
        <begin position="461"/>
        <end position="483"/>
    </location>
</feature>
<evidence type="ECO:0000256" key="3">
    <source>
        <dbReference type="ARBA" id="ARBA00022448"/>
    </source>
</evidence>
<feature type="transmembrane region" description="Helical" evidence="8">
    <location>
        <begin position="369"/>
        <end position="388"/>
    </location>
</feature>
<dbReference type="InterPro" id="IPR036259">
    <property type="entry name" value="MFS_trans_sf"/>
</dbReference>
<evidence type="ECO:0000256" key="7">
    <source>
        <dbReference type="SAM" id="MobiDB-lite"/>
    </source>
</evidence>
<accession>A0A8J8W6F4</accession>
<dbReference type="GO" id="GO:0022857">
    <property type="term" value="F:transmembrane transporter activity"/>
    <property type="evidence" value="ECO:0007669"/>
    <property type="project" value="InterPro"/>
</dbReference>
<dbReference type="EMBL" id="WIWV01000009">
    <property type="protein sequence ID" value="KAF7719074.1"/>
    <property type="molecule type" value="Genomic_DNA"/>
</dbReference>
<feature type="compositionally biased region" description="Basic and acidic residues" evidence="7">
    <location>
        <begin position="1"/>
        <end position="20"/>
    </location>
</feature>
<feature type="transmembrane region" description="Helical" evidence="8">
    <location>
        <begin position="345"/>
        <end position="362"/>
    </location>
</feature>
<dbReference type="Proteomes" id="UP000631181">
    <property type="component" value="Unassembled WGS sequence"/>
</dbReference>
<comment type="caution">
    <text evidence="10">The sequence shown here is derived from an EMBL/GenBank/DDBJ whole genome shotgun (WGS) entry which is preliminary data.</text>
</comment>
<keyword evidence="4 8" id="KW-0812">Transmembrane</keyword>
<proteinExistence type="inferred from homology"/>
<evidence type="ECO:0000256" key="2">
    <source>
        <dbReference type="ARBA" id="ARBA00008335"/>
    </source>
</evidence>
<dbReference type="Pfam" id="PF07690">
    <property type="entry name" value="MFS_1"/>
    <property type="match status" value="1"/>
</dbReference>
<dbReference type="GO" id="GO:0016020">
    <property type="term" value="C:membrane"/>
    <property type="evidence" value="ECO:0007669"/>
    <property type="project" value="UniProtKB-SubCell"/>
</dbReference>
<evidence type="ECO:0000256" key="5">
    <source>
        <dbReference type="ARBA" id="ARBA00022989"/>
    </source>
</evidence>
<feature type="transmembrane region" description="Helical" evidence="8">
    <location>
        <begin position="121"/>
        <end position="140"/>
    </location>
</feature>
<keyword evidence="11" id="KW-1185">Reference proteome</keyword>
<evidence type="ECO:0000256" key="6">
    <source>
        <dbReference type="ARBA" id="ARBA00023136"/>
    </source>
</evidence>
<evidence type="ECO:0000256" key="1">
    <source>
        <dbReference type="ARBA" id="ARBA00004141"/>
    </source>
</evidence>
<feature type="transmembrane region" description="Helical" evidence="8">
    <location>
        <begin position="394"/>
        <end position="417"/>
    </location>
</feature>
<gene>
    <name evidence="10" type="ORF">PECM_008585</name>
</gene>
<feature type="transmembrane region" description="Helical" evidence="8">
    <location>
        <begin position="93"/>
        <end position="114"/>
    </location>
</feature>
<dbReference type="PANTHER" id="PTHR43791:SF19">
    <property type="entry name" value="TRANSPORTER, PUTATIVE (AFU_ORTHOLOGUE AFUA_1G01812)-RELATED"/>
    <property type="match status" value="1"/>
</dbReference>
<feature type="region of interest" description="Disordered" evidence="7">
    <location>
        <begin position="1"/>
        <end position="32"/>
    </location>
</feature>
<keyword evidence="5 8" id="KW-1133">Transmembrane helix</keyword>
<feature type="transmembrane region" description="Helical" evidence="8">
    <location>
        <begin position="183"/>
        <end position="202"/>
    </location>
</feature>
<evidence type="ECO:0000256" key="4">
    <source>
        <dbReference type="ARBA" id="ARBA00022692"/>
    </source>
</evidence>
<feature type="transmembrane region" description="Helical" evidence="8">
    <location>
        <begin position="214"/>
        <end position="237"/>
    </location>
</feature>
<sequence>MEEKPEAVSLADSERHDSHPLPKKLAGIDDPDAGLSDEERAAIDRKLLWKLDLRLVPWLSLLYLISFLDRTNIGNAKIDGLAKDLGLAPDQYNATLTIFFVSYSVFEPLTNILLKRLRPSIFIPSIMLACGICMTCMGLVKNYSGLMAVRWFLGLSEAGLFPGVGYFLSCWYRRSEFGVRMAIFFSAAALAGSFGGLLAAAIAKMDGIGGKPGWAWIFILEGLLTIVVGVVSFWMVYDFPDEATFLSPDDRARVLRRLAADQQSSAEHEEFKMAYFWASVKDWKTWLGAIIYMGADGSLYAFSLFVPTIINELVSVLPSPGPARMSHMLTIVQGYSSIRAQLLSVPPYAAAAIVTILTGFAADRTRQRGLCNIATSLLGILGFCMLLGCESAGARYTGVFFGAMGIYPAISNTISWASNNIEGVYKRGVSLGFIIGWGNLNGIVSSNIYREKDKPRFYPGHGVVLGYLVLFLFGGSVLQYWLLRRENAKRRRGDRDSWIEGLDPSQVELLGDKRPDFMYTL</sequence>
<evidence type="ECO:0000313" key="11">
    <source>
        <dbReference type="Proteomes" id="UP000631181"/>
    </source>
</evidence>
<comment type="subcellular location">
    <subcellularLocation>
        <location evidence="1">Membrane</location>
        <topology evidence="1">Multi-pass membrane protein</topology>
    </subcellularLocation>
</comment>
<dbReference type="InterPro" id="IPR011701">
    <property type="entry name" value="MFS"/>
</dbReference>
<feature type="domain" description="Major facilitator superfamily (MFS) profile" evidence="9">
    <location>
        <begin position="55"/>
        <end position="521"/>
    </location>
</feature>
<organism evidence="10 11">
    <name type="scientific">Penicillium ucsense</name>
    <dbReference type="NCBI Taxonomy" id="2839758"/>
    <lineage>
        <taxon>Eukaryota</taxon>
        <taxon>Fungi</taxon>
        <taxon>Dikarya</taxon>
        <taxon>Ascomycota</taxon>
        <taxon>Pezizomycotina</taxon>
        <taxon>Eurotiomycetes</taxon>
        <taxon>Eurotiomycetidae</taxon>
        <taxon>Eurotiales</taxon>
        <taxon>Aspergillaceae</taxon>
        <taxon>Penicillium</taxon>
    </lineage>
</organism>
<dbReference type="PANTHER" id="PTHR43791">
    <property type="entry name" value="PERMEASE-RELATED"/>
    <property type="match status" value="1"/>
</dbReference>
<feature type="transmembrane region" description="Helical" evidence="8">
    <location>
        <begin position="286"/>
        <end position="310"/>
    </location>
</feature>
<dbReference type="FunFam" id="1.20.1250.20:FF:000034">
    <property type="entry name" value="MFS general substrate transporter"/>
    <property type="match status" value="1"/>
</dbReference>
<dbReference type="Gene3D" id="1.20.1250.20">
    <property type="entry name" value="MFS general substrate transporter like domains"/>
    <property type="match status" value="2"/>
</dbReference>
<protein>
    <submittedName>
        <fullName evidence="10">MFS-type transporter</fullName>
    </submittedName>
</protein>
<reference evidence="10" key="1">
    <citation type="journal article" date="2020" name="Front. Microbiol.">
        <title>Gene regulatory networks of Penicillium echinulatum 2HH and Penicillium oxalicum 114-2 inferred by a computational biology approach.</title>
        <authorList>
            <person name="Lenz A.R."/>
            <person name="Galan-Vasquez E."/>
            <person name="Balbinot E."/>
            <person name="De Abreu F.P."/>
            <person name="De Oliveira N.S."/>
            <person name="Da Rosa L.O."/>
            <person name="De Avila E Silva S."/>
            <person name="Camassola M."/>
            <person name="Dillon A.J.P."/>
            <person name="Perez-Rueda E."/>
        </authorList>
    </citation>
    <scope>NUCLEOTIDE SEQUENCE</scope>
    <source>
        <strain evidence="10">S1M29</strain>
    </source>
</reference>
<keyword evidence="6 8" id="KW-0472">Membrane</keyword>
<evidence type="ECO:0000256" key="8">
    <source>
        <dbReference type="SAM" id="Phobius"/>
    </source>
</evidence>
<evidence type="ECO:0000259" key="9">
    <source>
        <dbReference type="PROSITE" id="PS50850"/>
    </source>
</evidence>
<comment type="similarity">
    <text evidence="2">Belongs to the major facilitator superfamily.</text>
</comment>
<feature type="transmembrane region" description="Helical" evidence="8">
    <location>
        <begin position="152"/>
        <end position="171"/>
    </location>
</feature>
<dbReference type="AlphaFoldDB" id="A0A8J8W6F4"/>
<dbReference type="PROSITE" id="PS50850">
    <property type="entry name" value="MFS"/>
    <property type="match status" value="1"/>
</dbReference>
<dbReference type="InterPro" id="IPR020846">
    <property type="entry name" value="MFS_dom"/>
</dbReference>